<feature type="signal peptide" evidence="3">
    <location>
        <begin position="1"/>
        <end position="28"/>
    </location>
</feature>
<keyword evidence="2" id="KW-0472">Membrane</keyword>
<gene>
    <name evidence="6" type="ORF">I6I10_01260</name>
</gene>
<feature type="domain" description="DUF5979" evidence="5">
    <location>
        <begin position="460"/>
        <end position="571"/>
    </location>
</feature>
<dbReference type="Pfam" id="PF17802">
    <property type="entry name" value="SpaA"/>
    <property type="match status" value="1"/>
</dbReference>
<evidence type="ECO:0000313" key="7">
    <source>
        <dbReference type="Proteomes" id="UP000596145"/>
    </source>
</evidence>
<dbReference type="InterPro" id="IPR046022">
    <property type="entry name" value="DUF5979"/>
</dbReference>
<dbReference type="NCBIfam" id="TIGR01167">
    <property type="entry name" value="LPXTG_anchor"/>
    <property type="match status" value="1"/>
</dbReference>
<feature type="domain" description="DUF5979" evidence="5">
    <location>
        <begin position="1201"/>
        <end position="1298"/>
    </location>
</feature>
<dbReference type="Pfam" id="PF19407">
    <property type="entry name" value="DUF5979"/>
    <property type="match status" value="5"/>
</dbReference>
<sequence length="2038" mass="218251">MTRRTCASIAAVIMLVLSVIGVPFTAQAQQPASPRFGATQVCAANPVGPQPLKGLAVLIDMASTGTYRYNINDDYLDELRDQLRTLIWDYSQRGGDFVTVYTFATQSPPQFTTDFVSKWEAQFSNIRKDLDSSTAATINWNPSNDNFYSVLPLKGRTPPIRQERQLHHHNWEAAMNRVVADQQAGWMYTDVINIVGMGPTESENSADNPTAFWLGPPKTRAVDYFAYMESKKKAEQGGAVIQTVGITPSIYDNQNYQWWSEDTKTEVKDPRLPVKAHDLLHKASSSGTYTGSGIYGKFMGGLNAPVLLPGEPSWGGNPHLRGGGLPGLDKVARTCLTLSVGIDDGSGGVTLDTSKREFDITSPVKTSFDADPAAPYTITSEGGFASLPLAYRVQDFSATLRSVADDLATDTPPVCYASDDGTTWTPLDVGDSRGISLALTVPKAKKINCQFTVRKVTSVQLEKVVTADPNIQNELDSDRYGQYHLAYKCVDEKSGFTIEGLFSPVRRNRYDQDHNLIPPLEGDVQLPAALPQQVPIGATCTITELEPRISEGYFSVGTTWDVTGGSSVETSQTSSFPVATVREREPVGECGLTSCERTWVDRDTTASTHNPTVTFTVNKDAHVRAVNTYKSPKTLFKASASVKEPDKLGKDLPSSVDITYSCRYIPSADKRPEIAANPEQYPVVVGSGKKPVPVSADGHVEATLGEFPVGTQCEINTIAASGRKEDPLIPGYSLNTAWSSRSCMKQQPSDPGYTPAARECKANYIYAYSTGDGGAPIATEMVDGTPMDVHAVHADLTFTRNTRAVGVTKKLAGRAANDVLNKTFDATLTCVDQKYPETVTANHTLTLTPNATQNLEVPVRSNCTVAEKPESPAGADRLTITPPPSQKVPVGIESSDPIAVDITNTVEDRYATFQWTYKPTTDPLDDPLPAETLDKINALPMDFSTTCLLPDNTSFTVENKAVMPNDTFSVDVPQSEAGSRWITGQGLPYGTKCRTTGTAPDMTGVEAQIRPPAKTNNLGKEITINGDETNDATVVFERKTTSLYITVNDSQPQVDDADYYMPPTYDLDVVCSLNGASKQHTWYTVTPENPTVRVDGINEGRTCTITVTDPQDAKWKEVFNRTTTFTTGPPANIRMSIPASPDDNPADGVSVTGTDNSVSFSGEIYVGNGAATLQVTHTYTPATQKLTVNKEFSAVDDTGATVDGRLATAIFGAAPSFPATVTCTRNGENVSSLGVTLAQGAPATVDVPVGAECTVAETPTAYPATGAPEVTYDGAPSATPWTVTRDQDKTTTVKNAYTVKTGSVNLKKKVDGTGVQTVNGGRKFKVDYRCTLGEWEKTGKFETTRFDSAPDFAVTGVPQGADCTFTEDPATSRNPEDTSGPNNTGDPKKEKDAYYSHWETRWNVTQDTLGFATEQLCSSLSNCSVASTHEAQAHFAIAKPGFNGTVVLWNTYDYTKVPLELEKKLGGDGVLLNQHGKLGDFVVDYSCTHPSWATSGLAEKSFIPDPTISGTARFPAGGGTVTVDKPIPGNFVCSVKERQVDSFGGTVTVGYEGASDVQLASSGAPGMVNDQAQFMISKELAKSSEKKVQPDGTHEWISTGTQKISLTNNYERPRAPLSAQFGYLTGMDGDVSPWITDPDGGVNATWECTDPDMPEVKTSGTTKLTPGAPAELNPTLVVGSACTLSIDAQAKVPAGPAVTVTETKKQYGGDPLVERGRVDGDSLLSLVAGANRVDVEASYVVPQINLSLHKEVVGDDAKEIIGADHKLPFTYTCDFHNLVGSQPEPFPATGEFGLTRGGSWDQTVPTGSTCTVTESAPPAELAARLAAGGRKMSPYTVVGETNVPGGQVALNAERPSVTMVNAIYRADAEVQVQKVQADLTTALEGSQFAIYEATQDGMAATPVATMASVAGEAGKPGPAGRFTARLKPGTYYLVETHAPAGAALLPGAWKFTVNAVNDPKREFADLQIELAARTENSGLVTITEAKPEAGKPAMIQVANILQGKLPLTGSYGVFWWILGGLVLIGAGLVWRRRSNEKH</sequence>
<evidence type="ECO:0000259" key="5">
    <source>
        <dbReference type="Pfam" id="PF19407"/>
    </source>
</evidence>
<keyword evidence="2" id="KW-0812">Transmembrane</keyword>
<feature type="domain" description="DUF5979" evidence="5">
    <location>
        <begin position="1746"/>
        <end position="1830"/>
    </location>
</feature>
<dbReference type="Gene3D" id="2.60.40.10">
    <property type="entry name" value="Immunoglobulins"/>
    <property type="match status" value="1"/>
</dbReference>
<dbReference type="InterPro" id="IPR013783">
    <property type="entry name" value="Ig-like_fold"/>
</dbReference>
<dbReference type="InterPro" id="IPR041033">
    <property type="entry name" value="SpaA_PFL_dom_1"/>
</dbReference>
<keyword evidence="2" id="KW-1133">Transmembrane helix</keyword>
<dbReference type="Proteomes" id="UP000596145">
    <property type="component" value="Chromosome"/>
</dbReference>
<name>A0A7T4EFV8_9CORY</name>
<feature type="region of interest" description="Disordered" evidence="1">
    <location>
        <begin position="866"/>
        <end position="892"/>
    </location>
</feature>
<feature type="chain" id="PRO_5034151659" evidence="3">
    <location>
        <begin position="29"/>
        <end position="2038"/>
    </location>
</feature>
<evidence type="ECO:0000256" key="2">
    <source>
        <dbReference type="SAM" id="Phobius"/>
    </source>
</evidence>
<evidence type="ECO:0000256" key="3">
    <source>
        <dbReference type="SAM" id="SignalP"/>
    </source>
</evidence>
<feature type="region of interest" description="Disordered" evidence="1">
    <location>
        <begin position="1357"/>
        <end position="1391"/>
    </location>
</feature>
<feature type="compositionally biased region" description="Polar residues" evidence="1">
    <location>
        <begin position="1369"/>
        <end position="1385"/>
    </location>
</feature>
<evidence type="ECO:0000259" key="4">
    <source>
        <dbReference type="Pfam" id="PF17802"/>
    </source>
</evidence>
<proteinExistence type="predicted"/>
<dbReference type="RefSeq" id="WP_084036028.1">
    <property type="nucleotide sequence ID" value="NZ_CP066007.1"/>
</dbReference>
<feature type="domain" description="DUF5979" evidence="5">
    <location>
        <begin position="806"/>
        <end position="907"/>
    </location>
</feature>
<keyword evidence="3" id="KW-0732">Signal</keyword>
<feature type="domain" description="SpaA-like prealbumin fold" evidence="4">
    <location>
        <begin position="1869"/>
        <end position="1957"/>
    </location>
</feature>
<dbReference type="OrthoDB" id="4418830at2"/>
<feature type="domain" description="DUF5979" evidence="5">
    <location>
        <begin position="1305"/>
        <end position="1384"/>
    </location>
</feature>
<protein>
    <submittedName>
        <fullName evidence="6">LPXTG cell wall anchor domain-containing protein</fullName>
    </submittedName>
</protein>
<reference evidence="6 7" key="1">
    <citation type="submission" date="2020-12" db="EMBL/GenBank/DDBJ databases">
        <title>FDA dAtabase for Regulatory Grade micrObial Sequences (FDA-ARGOS): Supporting development and validation of Infectious Disease Dx tests.</title>
        <authorList>
            <person name="Sproer C."/>
            <person name="Gronow S."/>
            <person name="Severitt S."/>
            <person name="Schroder I."/>
            <person name="Tallon L."/>
            <person name="Sadzewicz L."/>
            <person name="Zhao X."/>
            <person name="Boylan J."/>
            <person name="Ott S."/>
            <person name="Bowen H."/>
            <person name="Vavikolanu K."/>
            <person name="Mehta A."/>
            <person name="Aluvathingal J."/>
            <person name="Nadendla S."/>
            <person name="Lowell S."/>
            <person name="Myers T."/>
            <person name="Yan Y."/>
            <person name="Sichtig H."/>
        </authorList>
    </citation>
    <scope>NUCLEOTIDE SEQUENCE [LARGE SCALE GENOMIC DNA]</scope>
    <source>
        <strain evidence="6 7">FDAARGOS_1053</strain>
    </source>
</reference>
<accession>A0A7T4EFV8</accession>
<dbReference type="EMBL" id="CP066007">
    <property type="protein sequence ID" value="QQB46611.1"/>
    <property type="molecule type" value="Genomic_DNA"/>
</dbReference>
<evidence type="ECO:0000313" key="6">
    <source>
        <dbReference type="EMBL" id="QQB46611.1"/>
    </source>
</evidence>
<dbReference type="GeneID" id="92759064"/>
<dbReference type="GO" id="GO:0005975">
    <property type="term" value="P:carbohydrate metabolic process"/>
    <property type="evidence" value="ECO:0007669"/>
    <property type="project" value="UniProtKB-ARBA"/>
</dbReference>
<feature type="transmembrane region" description="Helical" evidence="2">
    <location>
        <begin position="2013"/>
        <end position="2030"/>
    </location>
</feature>
<organism evidence="6 7">
    <name type="scientific">Corynebacterium glucuronolyticum</name>
    <dbReference type="NCBI Taxonomy" id="39791"/>
    <lineage>
        <taxon>Bacteria</taxon>
        <taxon>Bacillati</taxon>
        <taxon>Actinomycetota</taxon>
        <taxon>Actinomycetes</taxon>
        <taxon>Mycobacteriales</taxon>
        <taxon>Corynebacteriaceae</taxon>
        <taxon>Corynebacterium</taxon>
    </lineage>
</organism>
<evidence type="ECO:0000256" key="1">
    <source>
        <dbReference type="SAM" id="MobiDB-lite"/>
    </source>
</evidence>